<dbReference type="EMBL" id="CM008974">
    <property type="protein sequence ID" value="PNW74203.1"/>
    <property type="molecule type" value="Genomic_DNA"/>
</dbReference>
<name>A0A2K3D0Z1_CHLRE</name>
<sequence>MVFPALVDWFSRPSGNTGCTTCGLFRTTNGTEIPVPLKRRDVSATVYADASFADTTENLRYKSDAECSAVFRFPLPPCAAVYRFRAVFGDREVVTKVKPRAAAREEYDFAVSQGHSAVHMSQHEAGASVFEVSLGNLAAHTEVTVEFSYLRLLDAFGGTLEWSHTATWVPPYVGSAGDVATGVDKVAAALPTFAPKVTYVLSYEVTVRAEAGTVRAIESPEPVTVERPMPGIKRGEEELWYVRLSEQVADPSKDLSLAIEVDPKAARRSGLRVQRTPASRGGEQRTVALATFVPPLPSPTAAGTDGKQQQLRKEIWFVVDCSGSMDGSPINQAREAALFFVRDLPVDSGVRFNMTVFGSSHKSLYDSCKPYDSKTEKEAVTWIQSNVHADMGGTEIRQTLESIYYTPIAAGYTREVIFLTDGGISGHEEEWMIKTMVSRRRDAASPLPQGGGRDSFARFGPLAHFDSFGPFAHFGPFAKFWNAHPPAPGTTAEQQLQQLEAALQAKVAVFMEYDQHPPHRLQCELQTVARALRAQRAAKAARSTHVLCMGIGHGVHRGLLDGMASASDGAAVYVVEDEGIVAKAAFLKQIAIGRHGLVNVRVRASSALVKMAPHVLPQRVFAGEPLHVLMEVVSSEPDAALELTADWAELPEAEAAGGAGADADTAAVAAAAAAAGGKGDESSKESAASKAGEGAAEQAVAAGVATAVPAAVPAQLLVSLPLGAALLPSPDGKPTVQEGEALPVLHAMAYIGSLMAGTSPLHVRSDGTPLAAPPSADTVKEAVVRLAVAEHLVTPHTSAVGVSLRKNLADPEAAANVVEVPLQLPHGRCRQMLSTHKPPAQSPAFSTQRTNIPGFSFASPSTAPTAPFPPATGCRSGFFGGGSLATCIAAPFGANAAPAFCNFGANPTPSFGANAATFGATAAPAFGNGAGPFSPTSPSNSADSTPRAPPPGFNRISSNGNGHGIGTNSHGGFRFAADAAPAPSTSSVPFGSPPVPPTAAGSRFFGAPAQSAAPTTAAAAGAAASNVPELLSRLNLQRTTEGYWVASMELATLLGQTAESLAALHPRRPAGLTDDAWATVIVLGVLRRCLAAQREVWADMEAKALAWLAAAWPEGGRSVGSTVMALAKALTVLPKV</sequence>
<dbReference type="SUPFAM" id="SSF53300">
    <property type="entry name" value="vWA-like"/>
    <property type="match status" value="1"/>
</dbReference>
<dbReference type="PANTHER" id="PTHR45737">
    <property type="entry name" value="VON WILLEBRAND FACTOR A DOMAIN-CONTAINING PROTEIN 5A"/>
    <property type="match status" value="1"/>
</dbReference>
<keyword evidence="7" id="KW-1185">Reference proteome</keyword>
<feature type="compositionally biased region" description="Low complexity" evidence="2">
    <location>
        <begin position="976"/>
        <end position="990"/>
    </location>
</feature>
<evidence type="ECO:0000259" key="5">
    <source>
        <dbReference type="PROSITE" id="PS51468"/>
    </source>
</evidence>
<dbReference type="RefSeq" id="XP_042917703.1">
    <property type="nucleotide sequence ID" value="XM_043069728.1"/>
</dbReference>
<dbReference type="OMA" id="CDKAKPL"/>
<keyword evidence="1" id="KW-0863">Zinc-finger</keyword>
<dbReference type="Pfam" id="PF08487">
    <property type="entry name" value="VIT"/>
    <property type="match status" value="1"/>
</dbReference>
<organism evidence="6 7">
    <name type="scientific">Chlamydomonas reinhardtii</name>
    <name type="common">Chlamydomonas smithii</name>
    <dbReference type="NCBI Taxonomy" id="3055"/>
    <lineage>
        <taxon>Eukaryota</taxon>
        <taxon>Viridiplantae</taxon>
        <taxon>Chlorophyta</taxon>
        <taxon>core chlorophytes</taxon>
        <taxon>Chlorophyceae</taxon>
        <taxon>CS clade</taxon>
        <taxon>Chlamydomonadales</taxon>
        <taxon>Chlamydomonadaceae</taxon>
        <taxon>Chlamydomonas</taxon>
    </lineage>
</organism>
<gene>
    <name evidence="6" type="ORF">CHLRE_13g589350v5</name>
</gene>
<dbReference type="GO" id="GO:0043565">
    <property type="term" value="F:sequence-specific DNA binding"/>
    <property type="evidence" value="ECO:0007669"/>
    <property type="project" value="InterPro"/>
</dbReference>
<dbReference type="InterPro" id="IPR000679">
    <property type="entry name" value="Znf_GATA"/>
</dbReference>
<dbReference type="InterPro" id="IPR036465">
    <property type="entry name" value="vWFA_dom_sf"/>
</dbReference>
<dbReference type="PROSITE" id="PS50114">
    <property type="entry name" value="GATA_ZN_FINGER_2"/>
    <property type="match status" value="1"/>
</dbReference>
<dbReference type="PANTHER" id="PTHR45737:SF6">
    <property type="entry name" value="VON WILLEBRAND FACTOR A DOMAIN-CONTAINING PROTEIN 5A"/>
    <property type="match status" value="1"/>
</dbReference>
<dbReference type="InParanoid" id="A0A2K3D0Z1"/>
<evidence type="ECO:0000313" key="6">
    <source>
        <dbReference type="EMBL" id="PNW74203.1"/>
    </source>
</evidence>
<proteinExistence type="predicted"/>
<keyword evidence="1" id="KW-0862">Zinc</keyword>
<feature type="region of interest" description="Disordered" evidence="2">
    <location>
        <begin position="929"/>
        <end position="1003"/>
    </location>
</feature>
<dbReference type="STRING" id="3055.A0A2K3D0Z1"/>
<dbReference type="InterPro" id="IPR013694">
    <property type="entry name" value="VIT"/>
</dbReference>
<feature type="domain" description="VWFA" evidence="4">
    <location>
        <begin position="314"/>
        <end position="590"/>
    </location>
</feature>
<evidence type="ECO:0008006" key="8">
    <source>
        <dbReference type="Google" id="ProtNLM"/>
    </source>
</evidence>
<dbReference type="PROSITE" id="PS51468">
    <property type="entry name" value="VIT"/>
    <property type="match status" value="1"/>
</dbReference>
<dbReference type="PROSITE" id="PS50234">
    <property type="entry name" value="VWFA"/>
    <property type="match status" value="1"/>
</dbReference>
<reference evidence="6 7" key="1">
    <citation type="journal article" date="2007" name="Science">
        <title>The Chlamydomonas genome reveals the evolution of key animal and plant functions.</title>
        <authorList>
            <person name="Merchant S.S."/>
            <person name="Prochnik S.E."/>
            <person name="Vallon O."/>
            <person name="Harris E.H."/>
            <person name="Karpowicz S.J."/>
            <person name="Witman G.B."/>
            <person name="Terry A."/>
            <person name="Salamov A."/>
            <person name="Fritz-Laylin L.K."/>
            <person name="Marechal-Drouard L."/>
            <person name="Marshall W.F."/>
            <person name="Qu L.H."/>
            <person name="Nelson D.R."/>
            <person name="Sanderfoot A.A."/>
            <person name="Spalding M.H."/>
            <person name="Kapitonov V.V."/>
            <person name="Ren Q."/>
            <person name="Ferris P."/>
            <person name="Lindquist E."/>
            <person name="Shapiro H."/>
            <person name="Lucas S.M."/>
            <person name="Grimwood J."/>
            <person name="Schmutz J."/>
            <person name="Cardol P."/>
            <person name="Cerutti H."/>
            <person name="Chanfreau G."/>
            <person name="Chen C.L."/>
            <person name="Cognat V."/>
            <person name="Croft M.T."/>
            <person name="Dent R."/>
            <person name="Dutcher S."/>
            <person name="Fernandez E."/>
            <person name="Fukuzawa H."/>
            <person name="Gonzalez-Ballester D."/>
            <person name="Gonzalez-Halphen D."/>
            <person name="Hallmann A."/>
            <person name="Hanikenne M."/>
            <person name="Hippler M."/>
            <person name="Inwood W."/>
            <person name="Jabbari K."/>
            <person name="Kalanon M."/>
            <person name="Kuras R."/>
            <person name="Lefebvre P.A."/>
            <person name="Lemaire S.D."/>
            <person name="Lobanov A.V."/>
            <person name="Lohr M."/>
            <person name="Manuell A."/>
            <person name="Meier I."/>
            <person name="Mets L."/>
            <person name="Mittag M."/>
            <person name="Mittelmeier T."/>
            <person name="Moroney J.V."/>
            <person name="Moseley J."/>
            <person name="Napoli C."/>
            <person name="Nedelcu A.M."/>
            <person name="Niyogi K."/>
            <person name="Novoselov S.V."/>
            <person name="Paulsen I.T."/>
            <person name="Pazour G."/>
            <person name="Purton S."/>
            <person name="Ral J.P."/>
            <person name="Riano-Pachon D.M."/>
            <person name="Riekhof W."/>
            <person name="Rymarquis L."/>
            <person name="Schroda M."/>
            <person name="Stern D."/>
            <person name="Umen J."/>
            <person name="Willows R."/>
            <person name="Wilson N."/>
            <person name="Zimmer S.L."/>
            <person name="Allmer J."/>
            <person name="Balk J."/>
            <person name="Bisova K."/>
            <person name="Chen C.J."/>
            <person name="Elias M."/>
            <person name="Gendler K."/>
            <person name="Hauser C."/>
            <person name="Lamb M.R."/>
            <person name="Ledford H."/>
            <person name="Long J.C."/>
            <person name="Minagawa J."/>
            <person name="Page M.D."/>
            <person name="Pan J."/>
            <person name="Pootakham W."/>
            <person name="Roje S."/>
            <person name="Rose A."/>
            <person name="Stahlberg E."/>
            <person name="Terauchi A.M."/>
            <person name="Yang P."/>
            <person name="Ball S."/>
            <person name="Bowler C."/>
            <person name="Dieckmann C.L."/>
            <person name="Gladyshev V.N."/>
            <person name="Green P."/>
            <person name="Jorgensen R."/>
            <person name="Mayfield S."/>
            <person name="Mueller-Roeber B."/>
            <person name="Rajamani S."/>
            <person name="Sayre R.T."/>
            <person name="Brokstein P."/>
            <person name="Dubchak I."/>
            <person name="Goodstein D."/>
            <person name="Hornick L."/>
            <person name="Huang Y.W."/>
            <person name="Jhaveri J."/>
            <person name="Luo Y."/>
            <person name="Martinez D."/>
            <person name="Ngau W.C."/>
            <person name="Otillar B."/>
            <person name="Poliakov A."/>
            <person name="Porter A."/>
            <person name="Szajkowski L."/>
            <person name="Werner G."/>
            <person name="Zhou K."/>
            <person name="Grigoriev I.V."/>
            <person name="Rokhsar D.S."/>
            <person name="Grossman A.R."/>
        </authorList>
    </citation>
    <scope>NUCLEOTIDE SEQUENCE [LARGE SCALE GENOMIC DNA]</scope>
    <source>
        <strain evidence="7">CC-503</strain>
    </source>
</reference>
<dbReference type="KEGG" id="cre:CHLRE_13g589350v5"/>
<dbReference type="Gramene" id="PNW74203">
    <property type="protein sequence ID" value="PNW74203"/>
    <property type="gene ID" value="CHLRE_13g589350v5"/>
</dbReference>
<feature type="compositionally biased region" description="Polar residues" evidence="2">
    <location>
        <begin position="955"/>
        <end position="970"/>
    </location>
</feature>
<evidence type="ECO:0000259" key="3">
    <source>
        <dbReference type="PROSITE" id="PS50114"/>
    </source>
</evidence>
<feature type="domain" description="VIT" evidence="5">
    <location>
        <begin position="21"/>
        <end position="151"/>
    </location>
</feature>
<accession>A0A2K3D0Z1</accession>
<evidence type="ECO:0000256" key="1">
    <source>
        <dbReference type="PROSITE-ProRule" id="PRU00094"/>
    </source>
</evidence>
<dbReference type="Pfam" id="PF13768">
    <property type="entry name" value="VWA_3"/>
    <property type="match status" value="1"/>
</dbReference>
<keyword evidence="1" id="KW-0479">Metal-binding</keyword>
<evidence type="ECO:0000259" key="4">
    <source>
        <dbReference type="PROSITE" id="PS50234"/>
    </source>
</evidence>
<dbReference type="GeneID" id="5719474"/>
<feature type="domain" description="GATA-type" evidence="3">
    <location>
        <begin position="9"/>
        <end position="46"/>
    </location>
</feature>
<evidence type="ECO:0000256" key="2">
    <source>
        <dbReference type="SAM" id="MobiDB-lite"/>
    </source>
</evidence>
<dbReference type="Proteomes" id="UP000006906">
    <property type="component" value="Chromosome 13"/>
</dbReference>
<dbReference type="SMART" id="SM00609">
    <property type="entry name" value="VIT"/>
    <property type="match status" value="1"/>
</dbReference>
<protein>
    <recommendedName>
        <fullName evidence="8">VWFA domain-containing protein</fullName>
    </recommendedName>
</protein>
<feature type="compositionally biased region" description="Polar residues" evidence="2">
    <location>
        <begin position="934"/>
        <end position="944"/>
    </location>
</feature>
<dbReference type="InterPro" id="IPR002035">
    <property type="entry name" value="VWF_A"/>
</dbReference>
<dbReference type="Gene3D" id="3.40.50.410">
    <property type="entry name" value="von Willebrand factor, type A domain"/>
    <property type="match status" value="1"/>
</dbReference>
<evidence type="ECO:0000313" key="7">
    <source>
        <dbReference type="Proteomes" id="UP000006906"/>
    </source>
</evidence>
<dbReference type="GO" id="GO:0008270">
    <property type="term" value="F:zinc ion binding"/>
    <property type="evidence" value="ECO:0007669"/>
    <property type="project" value="UniProtKB-KW"/>
</dbReference>
<dbReference type="ExpressionAtlas" id="A0A2K3D0Z1">
    <property type="expression patterns" value="baseline and differential"/>
</dbReference>
<dbReference type="AlphaFoldDB" id="A0A2K3D0Z1"/>
<dbReference type="OrthoDB" id="539169at2759"/>
<dbReference type="GO" id="GO:0006355">
    <property type="term" value="P:regulation of DNA-templated transcription"/>
    <property type="evidence" value="ECO:0007669"/>
    <property type="project" value="InterPro"/>
</dbReference>